<keyword evidence="2" id="KW-0067">ATP-binding</keyword>
<dbReference type="Gene3D" id="3.30.470.20">
    <property type="entry name" value="ATP-grasp fold, B domain"/>
    <property type="match status" value="1"/>
</dbReference>
<dbReference type="InterPro" id="IPR051549">
    <property type="entry name" value="PEP_Utilizing_Enz"/>
</dbReference>
<evidence type="ECO:0000259" key="5">
    <source>
        <dbReference type="Pfam" id="PF01326"/>
    </source>
</evidence>
<dbReference type="FunFam" id="3.30.1490.20:FF:000010">
    <property type="entry name" value="Phosphoenolpyruvate synthase"/>
    <property type="match status" value="1"/>
</dbReference>
<dbReference type="GO" id="GO:0016301">
    <property type="term" value="F:kinase activity"/>
    <property type="evidence" value="ECO:0007669"/>
    <property type="project" value="UniProtKB-KW"/>
</dbReference>
<evidence type="ECO:0000256" key="2">
    <source>
        <dbReference type="ARBA" id="ARBA00022840"/>
    </source>
</evidence>
<dbReference type="RefSeq" id="WP_141787884.1">
    <property type="nucleotide sequence ID" value="NZ_BAAAKX010000004.1"/>
</dbReference>
<dbReference type="InterPro" id="IPR036637">
    <property type="entry name" value="Phosphohistidine_dom_sf"/>
</dbReference>
<evidence type="ECO:0000256" key="3">
    <source>
        <dbReference type="SAM" id="MobiDB-lite"/>
    </source>
</evidence>
<dbReference type="SUPFAM" id="SSF56059">
    <property type="entry name" value="Glutathione synthetase ATP-binding domain-like"/>
    <property type="match status" value="1"/>
</dbReference>
<sequence>MTEQPDVDALVLDLRMVDGHLLDSIGGKAANLGELMRAGLAVPPGFCVTTTAYARATADADLVAVATVLARLDPADTAGVAEHAARAREVVLAAGMPDQVAEAVSAAYEALPEGPDVAVAVRSSATAEDLPTASFAGQQDTFLNVVGTPAVLEAVRRCWASLWTDRAVAYRQVNGIDHTAVRLAVVVQRMVDATVAGVLFTADPVSGARQHAVIEATPGLGEAVVSGTVNPDRFVVDTDRGTVVHRALGDKRHVVRSRPGGGTAHITLPAADTVACLDDQQACRLARLGLQVQDHFGAPQDIEWALDRFGQAWLVQSRPITTLFPVPVARSRDGSTLRLFFCMSLAQGLHRPLTPMGLSAFNLLGAAVGDIAGLHTADPVQGPVAVTPAADRLFLDVTALVRHPVGRRVFPRVLDVMEARSAVALRSALEDPRLPPRRGGRLRFAARLGRVMVRFRMPVVAAQAGLRPSSAQRRAGRLEAAARRRRGLGERASASERLEWVIRHLEGQVVPPLPAIAPAAAAGFAMFELARHLLGQDARPGDVQTVLRGLPHNVTTEMDLSLWDVAAATRLEESAATTVRDGEVADLDSAFRAGTLPPVVQRGLESFLERYGARAVAEIDLGMPRWRDDPGHLLVVLANYLRLPDGAPDPHAGFLRARREAEAMVDTLSRRAGRRGRLRGATVAFALRRARELAGLREMPKFLLVLGLAPARAELLRVGEHLASTGRLAAAEDVFFLDLTDVRAALDGADFREVVRRRRGTYDLELGRRRVPRLLWSDGTEPEQEPPPSADGRLRGTPASPGAVTARARIVQDPSHAHLEPGEILVAPSTDPGWTPLFLTAGGLVMEMGGANSHGAVVAREYGIPAVVGVPDATSRLTTGARVHVDGTHGVVTPE</sequence>
<dbReference type="Gene3D" id="3.50.30.10">
    <property type="entry name" value="Phosphohistidine domain"/>
    <property type="match status" value="1"/>
</dbReference>
<proteinExistence type="predicted"/>
<keyword evidence="6" id="KW-0670">Pyruvate</keyword>
<keyword evidence="7" id="KW-1185">Reference proteome</keyword>
<dbReference type="Pfam" id="PF00391">
    <property type="entry name" value="PEP-utilizers"/>
    <property type="match status" value="1"/>
</dbReference>
<accession>A0A542ZHW3</accession>
<dbReference type="EMBL" id="VFOQ01000001">
    <property type="protein sequence ID" value="TQL59925.1"/>
    <property type="molecule type" value="Genomic_DNA"/>
</dbReference>
<evidence type="ECO:0000259" key="4">
    <source>
        <dbReference type="Pfam" id="PF00391"/>
    </source>
</evidence>
<dbReference type="InterPro" id="IPR002192">
    <property type="entry name" value="PPDK_AMP/ATP-bd"/>
</dbReference>
<dbReference type="Pfam" id="PF01326">
    <property type="entry name" value="PPDK_N"/>
    <property type="match status" value="1"/>
</dbReference>
<feature type="domain" description="Pyruvate phosphate dikinase AMP/ATP-binding" evidence="5">
    <location>
        <begin position="23"/>
        <end position="323"/>
    </location>
</feature>
<dbReference type="SUPFAM" id="SSF52009">
    <property type="entry name" value="Phosphohistidine domain"/>
    <property type="match status" value="1"/>
</dbReference>
<dbReference type="AlphaFoldDB" id="A0A542ZHW3"/>
<dbReference type="GO" id="GO:0005524">
    <property type="term" value="F:ATP binding"/>
    <property type="evidence" value="ECO:0007669"/>
    <property type="project" value="UniProtKB-KW"/>
</dbReference>
<dbReference type="InterPro" id="IPR008279">
    <property type="entry name" value="PEP-util_enz_mobile_dom"/>
</dbReference>
<dbReference type="Proteomes" id="UP000319514">
    <property type="component" value="Unassembled WGS sequence"/>
</dbReference>
<evidence type="ECO:0000313" key="6">
    <source>
        <dbReference type="EMBL" id="TQL59925.1"/>
    </source>
</evidence>
<comment type="caution">
    <text evidence="6">The sequence shown here is derived from an EMBL/GenBank/DDBJ whole genome shotgun (WGS) entry which is preliminary data.</text>
</comment>
<dbReference type="OrthoDB" id="9765468at2"/>
<keyword evidence="6" id="KW-0808">Transferase</keyword>
<organism evidence="6 7">
    <name type="scientific">Oryzihumus leptocrescens</name>
    <dbReference type="NCBI Taxonomy" id="297536"/>
    <lineage>
        <taxon>Bacteria</taxon>
        <taxon>Bacillati</taxon>
        <taxon>Actinomycetota</taxon>
        <taxon>Actinomycetes</taxon>
        <taxon>Micrococcales</taxon>
        <taxon>Intrasporangiaceae</taxon>
        <taxon>Oryzihumus</taxon>
    </lineage>
</organism>
<evidence type="ECO:0000256" key="1">
    <source>
        <dbReference type="ARBA" id="ARBA00022741"/>
    </source>
</evidence>
<dbReference type="PANTHER" id="PTHR43615:SF1">
    <property type="entry name" value="PPDK_N DOMAIN-CONTAINING PROTEIN"/>
    <property type="match status" value="1"/>
</dbReference>
<evidence type="ECO:0000313" key="7">
    <source>
        <dbReference type="Proteomes" id="UP000319514"/>
    </source>
</evidence>
<dbReference type="PANTHER" id="PTHR43615">
    <property type="entry name" value="PHOSPHOENOLPYRUVATE SYNTHASE-RELATED"/>
    <property type="match status" value="1"/>
</dbReference>
<gene>
    <name evidence="6" type="ORF">FB474_1300</name>
</gene>
<keyword evidence="1" id="KW-0547">Nucleotide-binding</keyword>
<reference evidence="6 7" key="1">
    <citation type="submission" date="2019-06" db="EMBL/GenBank/DDBJ databases">
        <title>Sequencing the genomes of 1000 actinobacteria strains.</title>
        <authorList>
            <person name="Klenk H.-P."/>
        </authorList>
    </citation>
    <scope>NUCLEOTIDE SEQUENCE [LARGE SCALE GENOMIC DNA]</scope>
    <source>
        <strain evidence="6 7">DSM 18082</strain>
    </source>
</reference>
<dbReference type="InterPro" id="IPR013815">
    <property type="entry name" value="ATP_grasp_subdomain_1"/>
</dbReference>
<feature type="domain" description="PEP-utilising enzyme mobile" evidence="4">
    <location>
        <begin position="820"/>
        <end position="890"/>
    </location>
</feature>
<feature type="region of interest" description="Disordered" evidence="3">
    <location>
        <begin position="775"/>
        <end position="801"/>
    </location>
</feature>
<keyword evidence="6" id="KW-0418">Kinase</keyword>
<dbReference type="Gene3D" id="3.30.1490.20">
    <property type="entry name" value="ATP-grasp fold, A domain"/>
    <property type="match status" value="1"/>
</dbReference>
<name>A0A542ZHW3_9MICO</name>
<protein>
    <submittedName>
        <fullName evidence="6">Pyruvate,water dikinase</fullName>
    </submittedName>
</protein>